<comment type="similarity">
    <text evidence="1 2">Belongs to the glycosyl hydrolase 31 family.</text>
</comment>
<keyword evidence="5" id="KW-1185">Reference proteome</keyword>
<dbReference type="PANTHER" id="PTHR43863">
    <property type="entry name" value="HYDROLASE, PUTATIVE (AFU_ORTHOLOGUE AFUA_1G03140)-RELATED"/>
    <property type="match status" value="1"/>
</dbReference>
<dbReference type="EMBL" id="MDYL01000017">
    <property type="protein sequence ID" value="OQD73051.1"/>
    <property type="molecule type" value="Genomic_DNA"/>
</dbReference>
<dbReference type="Proteomes" id="UP000191522">
    <property type="component" value="Unassembled WGS sequence"/>
</dbReference>
<feature type="domain" description="Glycoside hydrolase family 31 TIM barrel" evidence="3">
    <location>
        <begin position="48"/>
        <end position="167"/>
    </location>
</feature>
<organism evidence="4 5">
    <name type="scientific">Penicillium decumbens</name>
    <dbReference type="NCBI Taxonomy" id="69771"/>
    <lineage>
        <taxon>Eukaryota</taxon>
        <taxon>Fungi</taxon>
        <taxon>Dikarya</taxon>
        <taxon>Ascomycota</taxon>
        <taxon>Pezizomycotina</taxon>
        <taxon>Eurotiomycetes</taxon>
        <taxon>Eurotiomycetidae</taxon>
        <taxon>Eurotiales</taxon>
        <taxon>Aspergillaceae</taxon>
        <taxon>Penicillium</taxon>
    </lineage>
</organism>
<protein>
    <recommendedName>
        <fullName evidence="3">Glycoside hydrolase family 31 TIM barrel domain-containing protein</fullName>
    </recommendedName>
</protein>
<dbReference type="Gene3D" id="3.20.20.80">
    <property type="entry name" value="Glycosidases"/>
    <property type="match status" value="1"/>
</dbReference>
<dbReference type="GO" id="GO:0004553">
    <property type="term" value="F:hydrolase activity, hydrolyzing O-glycosyl compounds"/>
    <property type="evidence" value="ECO:0007669"/>
    <property type="project" value="InterPro"/>
</dbReference>
<sequence length="167" mass="19300">MRFESLDPRKIFGMGQYQQPYLNLKGTDLELARRNSQGSVPFAISLRGVREFVWSNAKKNYYDRGIKIFWLDEAEPEYSIYDFDIYRCYTGGNMQTGNIFPKEYARGFYEGMRAEGQTNIINHIRCTWAGSQRYGALVWGGDIASSWSSFRNQLAAGLDMWLAGIPW</sequence>
<evidence type="ECO:0000256" key="1">
    <source>
        <dbReference type="ARBA" id="ARBA00007806"/>
    </source>
</evidence>
<dbReference type="PANTHER" id="PTHR43863:SF2">
    <property type="entry name" value="MALTASE-GLUCOAMYLASE"/>
    <property type="match status" value="1"/>
</dbReference>
<evidence type="ECO:0000259" key="3">
    <source>
        <dbReference type="Pfam" id="PF01055"/>
    </source>
</evidence>
<reference evidence="5" key="1">
    <citation type="journal article" date="2017" name="Nat. Microbiol.">
        <title>Global analysis of biosynthetic gene clusters reveals vast potential of secondary metabolite production in Penicillium species.</title>
        <authorList>
            <person name="Nielsen J.C."/>
            <person name="Grijseels S."/>
            <person name="Prigent S."/>
            <person name="Ji B."/>
            <person name="Dainat J."/>
            <person name="Nielsen K.F."/>
            <person name="Frisvad J.C."/>
            <person name="Workman M."/>
            <person name="Nielsen J."/>
        </authorList>
    </citation>
    <scope>NUCLEOTIDE SEQUENCE [LARGE SCALE GENOMIC DNA]</scope>
    <source>
        <strain evidence="5">IBT 11843</strain>
    </source>
</reference>
<name>A0A1V6P7T7_PENDC</name>
<dbReference type="STRING" id="69771.A0A1V6P7T7"/>
<proteinExistence type="inferred from homology"/>
<accession>A0A1V6P7T7</accession>
<dbReference type="SUPFAM" id="SSF51445">
    <property type="entry name" value="(Trans)glycosidases"/>
    <property type="match status" value="1"/>
</dbReference>
<dbReference type="InterPro" id="IPR000322">
    <property type="entry name" value="Glyco_hydro_31_TIM"/>
</dbReference>
<keyword evidence="2" id="KW-0378">Hydrolase</keyword>
<evidence type="ECO:0000313" key="4">
    <source>
        <dbReference type="EMBL" id="OQD73051.1"/>
    </source>
</evidence>
<evidence type="ECO:0000313" key="5">
    <source>
        <dbReference type="Proteomes" id="UP000191522"/>
    </source>
</evidence>
<evidence type="ECO:0000256" key="2">
    <source>
        <dbReference type="RuleBase" id="RU361185"/>
    </source>
</evidence>
<keyword evidence="2" id="KW-0326">Glycosidase</keyword>
<dbReference type="InterPro" id="IPR051816">
    <property type="entry name" value="Glycosyl_Hydrolase_31"/>
</dbReference>
<dbReference type="AlphaFoldDB" id="A0A1V6P7T7"/>
<gene>
    <name evidence="4" type="ORF">PENDEC_c017G03994</name>
</gene>
<dbReference type="OrthoDB" id="10070917at2759"/>
<dbReference type="Pfam" id="PF01055">
    <property type="entry name" value="Glyco_hydro_31_2nd"/>
    <property type="match status" value="1"/>
</dbReference>
<dbReference type="Gene3D" id="2.60.40.1760">
    <property type="entry name" value="glycosyl hydrolase (family 31)"/>
    <property type="match status" value="1"/>
</dbReference>
<dbReference type="GO" id="GO:0005975">
    <property type="term" value="P:carbohydrate metabolic process"/>
    <property type="evidence" value="ECO:0007669"/>
    <property type="project" value="InterPro"/>
</dbReference>
<comment type="caution">
    <text evidence="4">The sequence shown here is derived from an EMBL/GenBank/DDBJ whole genome shotgun (WGS) entry which is preliminary data.</text>
</comment>
<dbReference type="InterPro" id="IPR017853">
    <property type="entry name" value="GH"/>
</dbReference>